<reference evidence="5 6" key="1">
    <citation type="submission" date="2017-09" db="EMBL/GenBank/DDBJ databases">
        <title>Depth-based differentiation of microbial function through sediment-hosted aquifers and enrichment of novel symbionts in the deep terrestrial subsurface.</title>
        <authorList>
            <person name="Probst A.J."/>
            <person name="Ladd B."/>
            <person name="Jarett J.K."/>
            <person name="Geller-Mcgrath D.E."/>
            <person name="Sieber C.M."/>
            <person name="Emerson J.B."/>
            <person name="Anantharaman K."/>
            <person name="Thomas B.C."/>
            <person name="Malmstrom R."/>
            <person name="Stieglmeier M."/>
            <person name="Klingl A."/>
            <person name="Woyke T."/>
            <person name="Ryan C.M."/>
            <person name="Banfield J.F."/>
        </authorList>
    </citation>
    <scope>NUCLEOTIDE SEQUENCE [LARGE SCALE GENOMIC DNA]</scope>
    <source>
        <strain evidence="5">CG17_big_fil_post_rev_8_21_14_2_50_48_46</strain>
    </source>
</reference>
<evidence type="ECO:0000259" key="4">
    <source>
        <dbReference type="SMART" id="SM00822"/>
    </source>
</evidence>
<dbReference type="SMART" id="SM00822">
    <property type="entry name" value="PKS_KR"/>
    <property type="match status" value="1"/>
</dbReference>
<dbReference type="PANTHER" id="PTHR44196:SF2">
    <property type="entry name" value="SHORT-CHAIN DEHYDROGENASE-RELATED"/>
    <property type="match status" value="1"/>
</dbReference>
<comment type="caution">
    <text evidence="5">The sequence shown here is derived from an EMBL/GenBank/DDBJ whole genome shotgun (WGS) entry which is preliminary data.</text>
</comment>
<organism evidence="5 6">
    <name type="scientific">bacterium (Candidatus Blackallbacteria) CG17_big_fil_post_rev_8_21_14_2_50_48_46</name>
    <dbReference type="NCBI Taxonomy" id="2014261"/>
    <lineage>
        <taxon>Bacteria</taxon>
        <taxon>Candidatus Blackallbacteria</taxon>
    </lineage>
</organism>
<dbReference type="Gene3D" id="3.40.50.720">
    <property type="entry name" value="NAD(P)-binding Rossmann-like Domain"/>
    <property type="match status" value="1"/>
</dbReference>
<protein>
    <submittedName>
        <fullName evidence="5">Short-chain dehydrogenase</fullName>
    </submittedName>
</protein>
<dbReference type="InterPro" id="IPR057326">
    <property type="entry name" value="KR_dom"/>
</dbReference>
<accession>A0A2M7G0E0</accession>
<feature type="domain" description="Ketoreductase" evidence="4">
    <location>
        <begin position="30"/>
        <end position="212"/>
    </location>
</feature>
<keyword evidence="2" id="KW-0560">Oxidoreductase</keyword>
<evidence type="ECO:0000313" key="6">
    <source>
        <dbReference type="Proteomes" id="UP000231019"/>
    </source>
</evidence>
<dbReference type="AlphaFoldDB" id="A0A2M7G0E0"/>
<dbReference type="SUPFAM" id="SSF51735">
    <property type="entry name" value="NAD(P)-binding Rossmann-fold domains"/>
    <property type="match status" value="1"/>
</dbReference>
<dbReference type="GO" id="GO:0016491">
    <property type="term" value="F:oxidoreductase activity"/>
    <property type="evidence" value="ECO:0007669"/>
    <property type="project" value="UniProtKB-KW"/>
</dbReference>
<sequence>MQGVKTGMPADVVFAYFRRLRALKVDYKNQRVLVTGASSGIGREMALQLAQAGVKSLILVARRAALLEELQRELLLKQPALKVMIYPCDLSEQTAIDSLLYFISREVGAVDILINNAGFGDYALFENTSWAKTEKMLRLNIEGLTYLSHKLVGPMIALGRGAILNVSSGLGFFFMPGMSVYAATKHYVTAFSEALRIELKGTGVVVSQLCPGPVATEFAEVAGTYELQAQAPSGVIIGAEQCAREALAGFARGQALIVPGEAMRVLTFLGRLVPRPLLRLALSNTRRRLARIHTEKAGAHA</sequence>
<evidence type="ECO:0000256" key="2">
    <source>
        <dbReference type="ARBA" id="ARBA00023002"/>
    </source>
</evidence>
<dbReference type="PIRSF" id="PIRSF000126">
    <property type="entry name" value="11-beta-HSD1"/>
    <property type="match status" value="1"/>
</dbReference>
<dbReference type="PRINTS" id="PR00080">
    <property type="entry name" value="SDRFAMILY"/>
</dbReference>
<dbReference type="GO" id="GO:0016020">
    <property type="term" value="C:membrane"/>
    <property type="evidence" value="ECO:0007669"/>
    <property type="project" value="TreeGrafter"/>
</dbReference>
<dbReference type="EMBL" id="PFFQ01000053">
    <property type="protein sequence ID" value="PIW15172.1"/>
    <property type="molecule type" value="Genomic_DNA"/>
</dbReference>
<evidence type="ECO:0000256" key="3">
    <source>
        <dbReference type="RuleBase" id="RU000363"/>
    </source>
</evidence>
<dbReference type="InterPro" id="IPR020904">
    <property type="entry name" value="Sc_DH/Rdtase_CS"/>
</dbReference>
<proteinExistence type="inferred from homology"/>
<dbReference type="PANTHER" id="PTHR44196">
    <property type="entry name" value="DEHYDROGENASE/REDUCTASE SDR FAMILY MEMBER 7B"/>
    <property type="match status" value="1"/>
</dbReference>
<dbReference type="InterPro" id="IPR036291">
    <property type="entry name" value="NAD(P)-bd_dom_sf"/>
</dbReference>
<gene>
    <name evidence="5" type="ORF">COW36_17260</name>
</gene>
<comment type="similarity">
    <text evidence="1 3">Belongs to the short-chain dehydrogenases/reductases (SDR) family.</text>
</comment>
<evidence type="ECO:0000313" key="5">
    <source>
        <dbReference type="EMBL" id="PIW15172.1"/>
    </source>
</evidence>
<dbReference type="InterPro" id="IPR002347">
    <property type="entry name" value="SDR_fam"/>
</dbReference>
<dbReference type="PROSITE" id="PS00061">
    <property type="entry name" value="ADH_SHORT"/>
    <property type="match status" value="1"/>
</dbReference>
<evidence type="ECO:0000256" key="1">
    <source>
        <dbReference type="ARBA" id="ARBA00006484"/>
    </source>
</evidence>
<dbReference type="Pfam" id="PF00106">
    <property type="entry name" value="adh_short"/>
    <property type="match status" value="1"/>
</dbReference>
<dbReference type="Proteomes" id="UP000231019">
    <property type="component" value="Unassembled WGS sequence"/>
</dbReference>
<name>A0A2M7G0E0_9BACT</name>
<dbReference type="PRINTS" id="PR00081">
    <property type="entry name" value="GDHRDH"/>
</dbReference>